<dbReference type="Proteomes" id="UP001501371">
    <property type="component" value="Unassembled WGS sequence"/>
</dbReference>
<evidence type="ECO:0000256" key="3">
    <source>
        <dbReference type="ARBA" id="ARBA00023163"/>
    </source>
</evidence>
<proteinExistence type="predicted"/>
<dbReference type="Gene3D" id="1.10.10.10">
    <property type="entry name" value="Winged helix-like DNA-binding domain superfamily/Winged helix DNA-binding domain"/>
    <property type="match status" value="1"/>
</dbReference>
<accession>A0ABP4FPF9</accession>
<comment type="caution">
    <text evidence="5">The sequence shown here is derived from an EMBL/GenBank/DDBJ whole genome shotgun (WGS) entry which is preliminary data.</text>
</comment>
<organism evidence="5 6">
    <name type="scientific">Streptomyces hebeiensis</name>
    <dbReference type="NCBI Taxonomy" id="229486"/>
    <lineage>
        <taxon>Bacteria</taxon>
        <taxon>Bacillati</taxon>
        <taxon>Actinomycetota</taxon>
        <taxon>Actinomycetes</taxon>
        <taxon>Kitasatosporales</taxon>
        <taxon>Streptomycetaceae</taxon>
        <taxon>Streptomyces</taxon>
    </lineage>
</organism>
<dbReference type="PROSITE" id="PS01117">
    <property type="entry name" value="HTH_MARR_1"/>
    <property type="match status" value="1"/>
</dbReference>
<dbReference type="PROSITE" id="PS50995">
    <property type="entry name" value="HTH_MARR_2"/>
    <property type="match status" value="1"/>
</dbReference>
<dbReference type="InterPro" id="IPR039422">
    <property type="entry name" value="MarR/SlyA-like"/>
</dbReference>
<dbReference type="InterPro" id="IPR036388">
    <property type="entry name" value="WH-like_DNA-bd_sf"/>
</dbReference>
<dbReference type="InterPro" id="IPR000835">
    <property type="entry name" value="HTH_MarR-typ"/>
</dbReference>
<keyword evidence="1" id="KW-0805">Transcription regulation</keyword>
<dbReference type="InterPro" id="IPR023187">
    <property type="entry name" value="Tscrpt_reg_MarR-type_CS"/>
</dbReference>
<evidence type="ECO:0000256" key="1">
    <source>
        <dbReference type="ARBA" id="ARBA00023015"/>
    </source>
</evidence>
<gene>
    <name evidence="5" type="ORF">GCM10009654_51220</name>
</gene>
<sequence>MSRFTGQPSQREQVAEAACAASELLEVLWGRGQEAAPSGPVSPSQLRALLVIEKHEGANLRTLGEVLGSRASSVSRLCDRMEAMGLVVRSPSPTSRREVELRLSRRGHNVLDEYRAFRTREVRIVLELMDPSDVIALAKGLTAFRAAAIGRFGALDSVAPAGSEPGTVADSA</sequence>
<dbReference type="SMART" id="SM00347">
    <property type="entry name" value="HTH_MARR"/>
    <property type="match status" value="1"/>
</dbReference>
<evidence type="ECO:0000259" key="4">
    <source>
        <dbReference type="PROSITE" id="PS50995"/>
    </source>
</evidence>
<evidence type="ECO:0000313" key="5">
    <source>
        <dbReference type="EMBL" id="GAA1187415.1"/>
    </source>
</evidence>
<evidence type="ECO:0000256" key="2">
    <source>
        <dbReference type="ARBA" id="ARBA00023125"/>
    </source>
</evidence>
<dbReference type="RefSeq" id="WP_344281234.1">
    <property type="nucleotide sequence ID" value="NZ_BAAAKV010000053.1"/>
</dbReference>
<name>A0ABP4FPF9_9ACTN</name>
<keyword evidence="3" id="KW-0804">Transcription</keyword>
<evidence type="ECO:0000313" key="6">
    <source>
        <dbReference type="Proteomes" id="UP001501371"/>
    </source>
</evidence>
<reference evidence="6" key="1">
    <citation type="journal article" date="2019" name="Int. J. Syst. Evol. Microbiol.">
        <title>The Global Catalogue of Microorganisms (GCM) 10K type strain sequencing project: providing services to taxonomists for standard genome sequencing and annotation.</title>
        <authorList>
            <consortium name="The Broad Institute Genomics Platform"/>
            <consortium name="The Broad Institute Genome Sequencing Center for Infectious Disease"/>
            <person name="Wu L."/>
            <person name="Ma J."/>
        </authorList>
    </citation>
    <scope>NUCLEOTIDE SEQUENCE [LARGE SCALE GENOMIC DNA]</scope>
    <source>
        <strain evidence="6">JCM 12696</strain>
    </source>
</reference>
<dbReference type="InterPro" id="IPR036390">
    <property type="entry name" value="WH_DNA-bd_sf"/>
</dbReference>
<dbReference type="EMBL" id="BAAAKV010000053">
    <property type="protein sequence ID" value="GAA1187415.1"/>
    <property type="molecule type" value="Genomic_DNA"/>
</dbReference>
<dbReference type="SUPFAM" id="SSF46785">
    <property type="entry name" value="Winged helix' DNA-binding domain"/>
    <property type="match status" value="1"/>
</dbReference>
<dbReference type="PANTHER" id="PTHR33164">
    <property type="entry name" value="TRANSCRIPTIONAL REGULATOR, MARR FAMILY"/>
    <property type="match status" value="1"/>
</dbReference>
<keyword evidence="6" id="KW-1185">Reference proteome</keyword>
<protein>
    <recommendedName>
        <fullName evidence="4">HTH marR-type domain-containing protein</fullName>
    </recommendedName>
</protein>
<keyword evidence="2" id="KW-0238">DNA-binding</keyword>
<dbReference type="Pfam" id="PF12802">
    <property type="entry name" value="MarR_2"/>
    <property type="match status" value="1"/>
</dbReference>
<dbReference type="PANTHER" id="PTHR33164:SF103">
    <property type="entry name" value="REGULATORY PROTEIN MARR"/>
    <property type="match status" value="1"/>
</dbReference>
<feature type="domain" description="HTH marR-type" evidence="4">
    <location>
        <begin position="11"/>
        <end position="146"/>
    </location>
</feature>